<dbReference type="Proteomes" id="UP000254263">
    <property type="component" value="Unassembled WGS sequence"/>
</dbReference>
<keyword evidence="1" id="KW-0812">Transmembrane</keyword>
<protein>
    <recommendedName>
        <fullName evidence="4">DUF3316 domain-containing protein</fullName>
    </recommendedName>
</protein>
<keyword evidence="1" id="KW-0472">Membrane</keyword>
<dbReference type="RefSeq" id="WP_018360752.1">
    <property type="nucleotide sequence ID" value="NZ_UGTI01000001.1"/>
</dbReference>
<evidence type="ECO:0000313" key="3">
    <source>
        <dbReference type="Proteomes" id="UP000254263"/>
    </source>
</evidence>
<keyword evidence="1" id="KW-1133">Transmembrane helix</keyword>
<reference evidence="2 3" key="1">
    <citation type="submission" date="2018-06" db="EMBL/GenBank/DDBJ databases">
        <authorList>
            <consortium name="Pathogen Informatics"/>
            <person name="Doyle S."/>
        </authorList>
    </citation>
    <scope>NUCLEOTIDE SEQUENCE [LARGE SCALE GENOMIC DNA]</scope>
    <source>
        <strain evidence="2 3">NCTC13100</strain>
    </source>
</reference>
<dbReference type="AlphaFoldDB" id="A0A379DIT9"/>
<evidence type="ECO:0000313" key="2">
    <source>
        <dbReference type="EMBL" id="SUB78241.1"/>
    </source>
</evidence>
<feature type="transmembrane region" description="Helical" evidence="1">
    <location>
        <begin position="6"/>
        <end position="26"/>
    </location>
</feature>
<accession>A0A379DIT9</accession>
<gene>
    <name evidence="2" type="ORF">NCTC13100_01394</name>
</gene>
<evidence type="ECO:0008006" key="4">
    <source>
        <dbReference type="Google" id="ProtNLM"/>
    </source>
</evidence>
<dbReference type="EMBL" id="UGTI01000001">
    <property type="protein sequence ID" value="SUB78241.1"/>
    <property type="molecule type" value="Genomic_DNA"/>
</dbReference>
<evidence type="ECO:0000256" key="1">
    <source>
        <dbReference type="SAM" id="Phobius"/>
    </source>
</evidence>
<organism evidence="2 3">
    <name type="scientific">Porphyromonas macacae</name>
    <dbReference type="NCBI Taxonomy" id="28115"/>
    <lineage>
        <taxon>Bacteria</taxon>
        <taxon>Pseudomonadati</taxon>
        <taxon>Bacteroidota</taxon>
        <taxon>Bacteroidia</taxon>
        <taxon>Bacteroidales</taxon>
        <taxon>Porphyromonadaceae</taxon>
        <taxon>Porphyromonas</taxon>
    </lineage>
</organism>
<proteinExistence type="predicted"/>
<name>A0A379DIT9_9PORP</name>
<sequence>MKNTRFIFHIILLSIGLAVSGIFSYAQEGLKRDTVFERKSKQNFWQRLYEPSDIKPITRYSSTLFGIGGLLLKDTYLSPLKYGGIRFSLQNEIFIPMVRKGTETRWMRNYWSEIDLGITDNPARNASIYAVSGNFRGTYLYCWQFDRIQLFAGPGYRLGLGGLWSTRNGNNPGTIRIYGDIVAQGTIAYRLNSAHWPLLFRLTENLSLLGCGFSQDYGESYYEYFLLNPGTNTSGLYFRHPGSGFSNRLLLTVDVPVFDWATLVTGYKWAYERSNVNHLKTFDSSHSFVIGFSVYLQTLKGRKNSFNRVIL</sequence>